<gene>
    <name evidence="5" type="ORF">ACFONC_05250</name>
</gene>
<evidence type="ECO:0000259" key="4">
    <source>
        <dbReference type="PROSITE" id="PS50937"/>
    </source>
</evidence>
<dbReference type="EMBL" id="JBHRYA010000003">
    <property type="protein sequence ID" value="MFC3715555.1"/>
    <property type="molecule type" value="Genomic_DNA"/>
</dbReference>
<evidence type="ECO:0000256" key="1">
    <source>
        <dbReference type="ARBA" id="ARBA00023015"/>
    </source>
</evidence>
<evidence type="ECO:0000256" key="2">
    <source>
        <dbReference type="ARBA" id="ARBA00023125"/>
    </source>
</evidence>
<evidence type="ECO:0000256" key="3">
    <source>
        <dbReference type="ARBA" id="ARBA00023163"/>
    </source>
</evidence>
<reference evidence="6" key="1">
    <citation type="journal article" date="2019" name="Int. J. Syst. Evol. Microbiol.">
        <title>The Global Catalogue of Microorganisms (GCM) 10K type strain sequencing project: providing services to taxonomists for standard genome sequencing and annotation.</title>
        <authorList>
            <consortium name="The Broad Institute Genomics Platform"/>
            <consortium name="The Broad Institute Genome Sequencing Center for Infectious Disease"/>
            <person name="Wu L."/>
            <person name="Ma J."/>
        </authorList>
    </citation>
    <scope>NUCLEOTIDE SEQUENCE [LARGE SCALE GENOMIC DNA]</scope>
    <source>
        <strain evidence="6">KCTC 42441</strain>
    </source>
</reference>
<dbReference type="RefSeq" id="WP_386742663.1">
    <property type="nucleotide sequence ID" value="NZ_JBHRYA010000003.1"/>
</dbReference>
<sequence length="161" mass="17892">MKFKRHFMVASGLKIGSLAKAAGTSTPTVRYYEQIGLMPRPTRDAGSQRAYGEADLRRLIFIRRCRDFGFPIDQVRLLVSLVQDRERSCLEARDLAHDHLREIRRKLAELRELERSVAGFVKSCDQLCAGGPGAECVILEELADGGSGSTLKPSAQASRSR</sequence>
<dbReference type="CDD" id="cd04785">
    <property type="entry name" value="HTH_CadR-PbrR-like"/>
    <property type="match status" value="1"/>
</dbReference>
<dbReference type="SMART" id="SM00422">
    <property type="entry name" value="HTH_MERR"/>
    <property type="match status" value="1"/>
</dbReference>
<dbReference type="Pfam" id="PF09278">
    <property type="entry name" value="MerR-DNA-bind"/>
    <property type="match status" value="1"/>
</dbReference>
<protein>
    <submittedName>
        <fullName evidence="5">Helix-turn-helix domain-containing protein</fullName>
    </submittedName>
</protein>
<dbReference type="InterPro" id="IPR009061">
    <property type="entry name" value="DNA-bd_dom_put_sf"/>
</dbReference>
<dbReference type="Gene3D" id="1.10.1660.10">
    <property type="match status" value="1"/>
</dbReference>
<feature type="domain" description="HTH merR-type" evidence="4">
    <location>
        <begin position="12"/>
        <end position="81"/>
    </location>
</feature>
<accession>A0ABV7XHB5</accession>
<evidence type="ECO:0000313" key="5">
    <source>
        <dbReference type="EMBL" id="MFC3715555.1"/>
    </source>
</evidence>
<organism evidence="5 6">
    <name type="scientific">Luteimonas soli</name>
    <dbReference type="NCBI Taxonomy" id="1648966"/>
    <lineage>
        <taxon>Bacteria</taxon>
        <taxon>Pseudomonadati</taxon>
        <taxon>Pseudomonadota</taxon>
        <taxon>Gammaproteobacteria</taxon>
        <taxon>Lysobacterales</taxon>
        <taxon>Lysobacteraceae</taxon>
        <taxon>Luteimonas</taxon>
    </lineage>
</organism>
<dbReference type="PROSITE" id="PS50937">
    <property type="entry name" value="HTH_MERR_2"/>
    <property type="match status" value="1"/>
</dbReference>
<dbReference type="SUPFAM" id="SSF46955">
    <property type="entry name" value="Putative DNA-binding domain"/>
    <property type="match status" value="1"/>
</dbReference>
<keyword evidence="1" id="KW-0805">Transcription regulation</keyword>
<keyword evidence="6" id="KW-1185">Reference proteome</keyword>
<evidence type="ECO:0000313" key="6">
    <source>
        <dbReference type="Proteomes" id="UP001595705"/>
    </source>
</evidence>
<dbReference type="InterPro" id="IPR000551">
    <property type="entry name" value="MerR-type_HTH_dom"/>
</dbReference>
<dbReference type="PANTHER" id="PTHR30204">
    <property type="entry name" value="REDOX-CYCLING DRUG-SENSING TRANSCRIPTIONAL ACTIVATOR SOXR"/>
    <property type="match status" value="1"/>
</dbReference>
<comment type="caution">
    <text evidence="5">The sequence shown here is derived from an EMBL/GenBank/DDBJ whole genome shotgun (WGS) entry which is preliminary data.</text>
</comment>
<keyword evidence="2" id="KW-0238">DNA-binding</keyword>
<dbReference type="PANTHER" id="PTHR30204:SF94">
    <property type="entry name" value="HEAVY METAL-DEPENDENT TRANSCRIPTIONAL REGULATOR HI_0293-RELATED"/>
    <property type="match status" value="1"/>
</dbReference>
<name>A0ABV7XHB5_9GAMM</name>
<dbReference type="InterPro" id="IPR015358">
    <property type="entry name" value="Tscrpt_reg_MerR_DNA-bd"/>
</dbReference>
<dbReference type="Pfam" id="PF00376">
    <property type="entry name" value="MerR"/>
    <property type="match status" value="1"/>
</dbReference>
<proteinExistence type="predicted"/>
<dbReference type="PRINTS" id="PR00040">
    <property type="entry name" value="HTHMERR"/>
</dbReference>
<keyword evidence="3" id="KW-0804">Transcription</keyword>
<dbReference type="Proteomes" id="UP001595705">
    <property type="component" value="Unassembled WGS sequence"/>
</dbReference>
<dbReference type="InterPro" id="IPR047057">
    <property type="entry name" value="MerR_fam"/>
</dbReference>